<keyword evidence="3" id="KW-1185">Reference proteome</keyword>
<dbReference type="EMBL" id="CM014088">
    <property type="protein sequence ID" value="TKS79190.1"/>
    <property type="molecule type" value="Genomic_DNA"/>
</dbReference>
<proteinExistence type="predicted"/>
<reference evidence="2 3" key="1">
    <citation type="submission" date="2019-01" db="EMBL/GenBank/DDBJ databases">
        <title>Genome Assembly of Collichthys lucidus.</title>
        <authorList>
            <person name="Cai M."/>
            <person name="Xiao S."/>
        </authorList>
    </citation>
    <scope>NUCLEOTIDE SEQUENCE [LARGE SCALE GENOMIC DNA]</scope>
    <source>
        <strain evidence="2">JT15FE1705JMU</strain>
        <tissue evidence="2">Muscle</tissue>
    </source>
</reference>
<evidence type="ECO:0000256" key="1">
    <source>
        <dbReference type="SAM" id="MobiDB-lite"/>
    </source>
</evidence>
<name>A0A4U5UWX9_COLLU</name>
<protein>
    <submittedName>
        <fullName evidence="2">Uncharacterized protein</fullName>
    </submittedName>
</protein>
<organism evidence="2 3">
    <name type="scientific">Collichthys lucidus</name>
    <name type="common">Big head croaker</name>
    <name type="synonym">Sciaena lucida</name>
    <dbReference type="NCBI Taxonomy" id="240159"/>
    <lineage>
        <taxon>Eukaryota</taxon>
        <taxon>Metazoa</taxon>
        <taxon>Chordata</taxon>
        <taxon>Craniata</taxon>
        <taxon>Vertebrata</taxon>
        <taxon>Euteleostomi</taxon>
        <taxon>Actinopterygii</taxon>
        <taxon>Neopterygii</taxon>
        <taxon>Teleostei</taxon>
        <taxon>Neoteleostei</taxon>
        <taxon>Acanthomorphata</taxon>
        <taxon>Eupercaria</taxon>
        <taxon>Sciaenidae</taxon>
        <taxon>Collichthys</taxon>
    </lineage>
</organism>
<evidence type="ECO:0000313" key="3">
    <source>
        <dbReference type="Proteomes" id="UP000298787"/>
    </source>
</evidence>
<dbReference type="Proteomes" id="UP000298787">
    <property type="component" value="Chromosome 11"/>
</dbReference>
<evidence type="ECO:0000313" key="2">
    <source>
        <dbReference type="EMBL" id="TKS79190.1"/>
    </source>
</evidence>
<accession>A0A4U5UWX9</accession>
<sequence length="99" mass="10853">MAFQTNITTFLEGTFPGLIKLREDSFQCPWCLRQPSCPNPSFAGPAEVNCETQWYSSSSDRSSTTNADPTTTNADPTTTNVDPTATNADPTAQCRPHRH</sequence>
<feature type="region of interest" description="Disordered" evidence="1">
    <location>
        <begin position="54"/>
        <end position="99"/>
    </location>
</feature>
<feature type="compositionally biased region" description="Low complexity" evidence="1">
    <location>
        <begin position="56"/>
        <end position="89"/>
    </location>
</feature>
<gene>
    <name evidence="2" type="ORF">D9C73_011981</name>
</gene>
<dbReference type="AlphaFoldDB" id="A0A4U5UWX9"/>